<dbReference type="GO" id="GO:0008444">
    <property type="term" value="F:CDP-diacylglycerol-glycerol-3-phosphate 3-phosphatidyltransferase activity"/>
    <property type="evidence" value="ECO:0007669"/>
    <property type="project" value="UniProtKB-UniRule"/>
</dbReference>
<comment type="subcellular location">
    <subcellularLocation>
        <location evidence="1">Membrane</location>
        <topology evidence="1">Multi-pass membrane protein</topology>
    </subcellularLocation>
</comment>
<dbReference type="PANTHER" id="PTHR14269">
    <property type="entry name" value="CDP-DIACYLGLYCEROL--GLYCEROL-3-PHOSPHATE 3-PHOSPHATIDYLTRANSFERASE-RELATED"/>
    <property type="match status" value="1"/>
</dbReference>
<keyword evidence="4 12" id="KW-0808">Transferase</keyword>
<reference evidence="14 15" key="1">
    <citation type="submission" date="2022-11" db="EMBL/GenBank/DDBJ databases">
        <title>Haliovirga abyssi gen. nov., sp. nov., a mesophilic fermentative bacterium isolated from the Iheya North hydrothermal field and the proposal of Haliovirgaceae fam. nov.</title>
        <authorList>
            <person name="Miyazaki U."/>
            <person name="Tame A."/>
            <person name="Miyazaki J."/>
            <person name="Takai K."/>
            <person name="Sawayama S."/>
            <person name="Kitajima M."/>
            <person name="Okamoto A."/>
            <person name="Nakagawa S."/>
        </authorList>
    </citation>
    <scope>NUCLEOTIDE SEQUENCE [LARGE SCALE GENOMIC DNA]</scope>
    <source>
        <strain evidence="14 15">IC12</strain>
    </source>
</reference>
<protein>
    <recommendedName>
        <fullName evidence="11">CDP-diacylglycerol--glycerol-3-phosphate 3-phosphatidyltransferase</fullName>
        <ecNumber evidence="11">2.7.8.5</ecNumber>
    </recommendedName>
</protein>
<accession>A0AAU9D9L5</accession>
<dbReference type="InterPro" id="IPR000462">
    <property type="entry name" value="CDP-OH_P_trans"/>
</dbReference>
<dbReference type="EMBL" id="AP027059">
    <property type="protein sequence ID" value="BDU49990.1"/>
    <property type="molecule type" value="Genomic_DNA"/>
</dbReference>
<evidence type="ECO:0000256" key="4">
    <source>
        <dbReference type="ARBA" id="ARBA00022679"/>
    </source>
</evidence>
<dbReference type="PIRSF" id="PIRSF000847">
    <property type="entry name" value="Phos_ph_gly_syn"/>
    <property type="match status" value="1"/>
</dbReference>
<dbReference type="InterPro" id="IPR004570">
    <property type="entry name" value="Phosphatidylglycerol_P_synth"/>
</dbReference>
<feature type="transmembrane region" description="Helical" evidence="13">
    <location>
        <begin position="7"/>
        <end position="22"/>
    </location>
</feature>
<feature type="transmembrane region" description="Helical" evidence="13">
    <location>
        <begin position="127"/>
        <end position="154"/>
    </location>
</feature>
<evidence type="ECO:0000256" key="6">
    <source>
        <dbReference type="ARBA" id="ARBA00022989"/>
    </source>
</evidence>
<dbReference type="NCBIfam" id="TIGR00560">
    <property type="entry name" value="pgsA"/>
    <property type="match status" value="1"/>
</dbReference>
<evidence type="ECO:0000256" key="11">
    <source>
        <dbReference type="NCBIfam" id="TIGR00560"/>
    </source>
</evidence>
<keyword evidence="15" id="KW-1185">Reference proteome</keyword>
<dbReference type="PANTHER" id="PTHR14269:SF62">
    <property type="entry name" value="CDP-DIACYLGLYCEROL--GLYCEROL-3-PHOSPHATE 3-PHOSPHATIDYLTRANSFERASE 1, CHLOROPLASTIC"/>
    <property type="match status" value="1"/>
</dbReference>
<evidence type="ECO:0000313" key="15">
    <source>
        <dbReference type="Proteomes" id="UP001321582"/>
    </source>
</evidence>
<proteinExistence type="inferred from homology"/>
<keyword evidence="8 13" id="KW-0472">Membrane</keyword>
<keyword evidence="6 13" id="KW-1133">Transmembrane helix</keyword>
<evidence type="ECO:0000256" key="8">
    <source>
        <dbReference type="ARBA" id="ARBA00023136"/>
    </source>
</evidence>
<keyword evidence="7" id="KW-0443">Lipid metabolism</keyword>
<gene>
    <name evidence="14" type="ORF">HLVA_05590</name>
</gene>
<dbReference type="Pfam" id="PF01066">
    <property type="entry name" value="CDP-OH_P_transf"/>
    <property type="match status" value="1"/>
</dbReference>
<evidence type="ECO:0000256" key="7">
    <source>
        <dbReference type="ARBA" id="ARBA00023098"/>
    </source>
</evidence>
<dbReference type="Proteomes" id="UP001321582">
    <property type="component" value="Chromosome"/>
</dbReference>
<dbReference type="GO" id="GO:0016020">
    <property type="term" value="C:membrane"/>
    <property type="evidence" value="ECO:0007669"/>
    <property type="project" value="UniProtKB-SubCell"/>
</dbReference>
<dbReference type="EC" id="2.7.8.5" evidence="11"/>
<feature type="transmembrane region" description="Helical" evidence="13">
    <location>
        <begin position="28"/>
        <end position="47"/>
    </location>
</feature>
<evidence type="ECO:0000256" key="5">
    <source>
        <dbReference type="ARBA" id="ARBA00022692"/>
    </source>
</evidence>
<dbReference type="InterPro" id="IPR048254">
    <property type="entry name" value="CDP_ALCOHOL_P_TRANSF_CS"/>
</dbReference>
<evidence type="ECO:0000256" key="9">
    <source>
        <dbReference type="ARBA" id="ARBA00023209"/>
    </source>
</evidence>
<feature type="transmembrane region" description="Helical" evidence="13">
    <location>
        <begin position="96"/>
        <end position="115"/>
    </location>
</feature>
<sequence>MNLPNKLTLLRIVLIVPFLIFLELDMPIAAVLIFAIASITDFFDGYIARKDNLITKFGKLMDPLADKILVLSALTVFVELHYIPSWMVIIIFTREFLVTGLRILAASDGVVIAAAKIGKYKTASQMIVIIIVIFTKNSIISQLLMLIPVVLTIWSGYDYVIKGKKYFLDD</sequence>
<keyword evidence="10" id="KW-1208">Phospholipid metabolism</keyword>
<evidence type="ECO:0000256" key="1">
    <source>
        <dbReference type="ARBA" id="ARBA00004141"/>
    </source>
</evidence>
<dbReference type="GO" id="GO:0046474">
    <property type="term" value="P:glycerophospholipid biosynthetic process"/>
    <property type="evidence" value="ECO:0007669"/>
    <property type="project" value="TreeGrafter"/>
</dbReference>
<evidence type="ECO:0000256" key="3">
    <source>
        <dbReference type="ARBA" id="ARBA00022516"/>
    </source>
</evidence>
<dbReference type="KEGG" id="haby:HLVA_05590"/>
<evidence type="ECO:0000256" key="13">
    <source>
        <dbReference type="SAM" id="Phobius"/>
    </source>
</evidence>
<dbReference type="InterPro" id="IPR050324">
    <property type="entry name" value="CDP-alcohol_PTase-I"/>
</dbReference>
<comment type="similarity">
    <text evidence="2 12">Belongs to the CDP-alcohol phosphatidyltransferase class-I family.</text>
</comment>
<dbReference type="InterPro" id="IPR043130">
    <property type="entry name" value="CDP-OH_PTrfase_TM_dom"/>
</dbReference>
<evidence type="ECO:0000256" key="2">
    <source>
        <dbReference type="ARBA" id="ARBA00010441"/>
    </source>
</evidence>
<dbReference type="RefSeq" id="WP_307904927.1">
    <property type="nucleotide sequence ID" value="NZ_AP027059.1"/>
</dbReference>
<evidence type="ECO:0000313" key="14">
    <source>
        <dbReference type="EMBL" id="BDU49990.1"/>
    </source>
</evidence>
<keyword evidence="9" id="KW-0594">Phospholipid biosynthesis</keyword>
<evidence type="ECO:0000256" key="10">
    <source>
        <dbReference type="ARBA" id="ARBA00023264"/>
    </source>
</evidence>
<dbReference type="AlphaFoldDB" id="A0AAU9D9L5"/>
<dbReference type="Gene3D" id="1.20.120.1760">
    <property type="match status" value="1"/>
</dbReference>
<evidence type="ECO:0000256" key="12">
    <source>
        <dbReference type="RuleBase" id="RU003750"/>
    </source>
</evidence>
<dbReference type="PROSITE" id="PS00379">
    <property type="entry name" value="CDP_ALCOHOL_P_TRANSF"/>
    <property type="match status" value="1"/>
</dbReference>
<keyword evidence="3" id="KW-0444">Lipid biosynthesis</keyword>
<name>A0AAU9D9L5_9FUSO</name>
<feature type="transmembrane region" description="Helical" evidence="13">
    <location>
        <begin position="68"/>
        <end position="90"/>
    </location>
</feature>
<keyword evidence="5 13" id="KW-0812">Transmembrane</keyword>
<organism evidence="14 15">
    <name type="scientific">Haliovirga abyssi</name>
    <dbReference type="NCBI Taxonomy" id="2996794"/>
    <lineage>
        <taxon>Bacteria</taxon>
        <taxon>Fusobacteriati</taxon>
        <taxon>Fusobacteriota</taxon>
        <taxon>Fusobacteriia</taxon>
        <taxon>Fusobacteriales</taxon>
        <taxon>Haliovirgaceae</taxon>
        <taxon>Haliovirga</taxon>
    </lineage>
</organism>